<organism evidence="2">
    <name type="scientific">viral metagenome</name>
    <dbReference type="NCBI Taxonomy" id="1070528"/>
    <lineage>
        <taxon>unclassified sequences</taxon>
        <taxon>metagenomes</taxon>
        <taxon>organismal metagenomes</taxon>
    </lineage>
</organism>
<name>A0A6H1ZH08_9ZZZZ</name>
<accession>A0A6H1ZH08</accession>
<gene>
    <name evidence="2" type="ORF">TM448A00620_0005</name>
</gene>
<protein>
    <submittedName>
        <fullName evidence="2">Uncharacterized protein</fullName>
    </submittedName>
</protein>
<dbReference type="AlphaFoldDB" id="A0A6H1ZH08"/>
<reference evidence="2" key="1">
    <citation type="submission" date="2020-03" db="EMBL/GenBank/DDBJ databases">
        <title>The deep terrestrial virosphere.</title>
        <authorList>
            <person name="Holmfeldt K."/>
            <person name="Nilsson E."/>
            <person name="Simone D."/>
            <person name="Lopez-Fernandez M."/>
            <person name="Wu X."/>
            <person name="de Brujin I."/>
            <person name="Lundin D."/>
            <person name="Andersson A."/>
            <person name="Bertilsson S."/>
            <person name="Dopson M."/>
        </authorList>
    </citation>
    <scope>NUCLEOTIDE SEQUENCE</scope>
    <source>
        <strain evidence="2">TM448A00620</strain>
    </source>
</reference>
<sequence>MPIPDQTSHGVGPDTQAPITFTRPSPVENFRWDRDDAYLKWDKSVETIMTGGSYVIQYSDDNGTIWSDPAGGTISHDTMGATGTFQDPGGIEGRVYRIKKLTSNAYGTKSSIWVGYDVEFEPETERCYVMAYVKDVSLEPFTGALIKAKPKVSSSVKYLRYNNKSYVPVVENTATIESNSGLLILPLIPSALITNGGVAVNYNITIQGRRGAIYEFTDKTVPQTSSAWLTAL</sequence>
<evidence type="ECO:0000313" key="2">
    <source>
        <dbReference type="EMBL" id="QJA47203.1"/>
    </source>
</evidence>
<dbReference type="EMBL" id="MT144035">
    <property type="protein sequence ID" value="QJA47203.1"/>
    <property type="molecule type" value="Genomic_DNA"/>
</dbReference>
<feature type="region of interest" description="Disordered" evidence="1">
    <location>
        <begin position="1"/>
        <end position="26"/>
    </location>
</feature>
<proteinExistence type="predicted"/>
<evidence type="ECO:0000256" key="1">
    <source>
        <dbReference type="SAM" id="MobiDB-lite"/>
    </source>
</evidence>